<dbReference type="AlphaFoldDB" id="A0A7C4ARL6"/>
<feature type="compositionally biased region" description="Pro residues" evidence="1">
    <location>
        <begin position="148"/>
        <end position="157"/>
    </location>
</feature>
<name>A0A7C4ARL6_9BACT</name>
<proteinExistence type="predicted"/>
<feature type="compositionally biased region" description="Low complexity" evidence="1">
    <location>
        <begin position="124"/>
        <end position="136"/>
    </location>
</feature>
<evidence type="ECO:0000256" key="1">
    <source>
        <dbReference type="SAM" id="MobiDB-lite"/>
    </source>
</evidence>
<feature type="compositionally biased region" description="Low complexity" evidence="1">
    <location>
        <begin position="87"/>
        <end position="114"/>
    </location>
</feature>
<dbReference type="EMBL" id="DTGT01000164">
    <property type="protein sequence ID" value="HGH60699.1"/>
    <property type="molecule type" value="Genomic_DNA"/>
</dbReference>
<feature type="region of interest" description="Disordered" evidence="1">
    <location>
        <begin position="87"/>
        <end position="157"/>
    </location>
</feature>
<organism evidence="2">
    <name type="scientific">Desulfomonile tiedjei</name>
    <dbReference type="NCBI Taxonomy" id="2358"/>
    <lineage>
        <taxon>Bacteria</taxon>
        <taxon>Pseudomonadati</taxon>
        <taxon>Thermodesulfobacteriota</taxon>
        <taxon>Desulfomonilia</taxon>
        <taxon>Desulfomonilales</taxon>
        <taxon>Desulfomonilaceae</taxon>
        <taxon>Desulfomonile</taxon>
    </lineage>
</organism>
<comment type="caution">
    <text evidence="2">The sequence shown here is derived from an EMBL/GenBank/DDBJ whole genome shotgun (WGS) entry which is preliminary data.</text>
</comment>
<protein>
    <submittedName>
        <fullName evidence="2">Uncharacterized protein</fullName>
    </submittedName>
</protein>
<accession>A0A7C4ARL6</accession>
<evidence type="ECO:0000313" key="2">
    <source>
        <dbReference type="EMBL" id="HGH60699.1"/>
    </source>
</evidence>
<reference evidence="2" key="1">
    <citation type="journal article" date="2020" name="mSystems">
        <title>Genome- and Community-Level Interaction Insights into Carbon Utilization and Element Cycling Functions of Hydrothermarchaeota in Hydrothermal Sediment.</title>
        <authorList>
            <person name="Zhou Z."/>
            <person name="Liu Y."/>
            <person name="Xu W."/>
            <person name="Pan J."/>
            <person name="Luo Z.H."/>
            <person name="Li M."/>
        </authorList>
    </citation>
    <scope>NUCLEOTIDE SEQUENCE [LARGE SCALE GENOMIC DNA]</scope>
    <source>
        <strain evidence="2">SpSt-769</strain>
    </source>
</reference>
<sequence length="157" mass="16428">MRSLLVAVVMVIIAVMAMPMSASAVGYYRVGEPPACSPLVARGITPDALNQLTEAFPLHYVVSALDSIAVDVRSFVEQMAQKPEAEVVAAAPSKPEAAAEIEQPAPAKPAPKAAKVQKKPVPVPKATKSAKAPVKTTAKKKTTTTKPKTPPKPEPAQ</sequence>
<gene>
    <name evidence="2" type="ORF">ENV54_05305</name>
</gene>